<evidence type="ECO:0000256" key="2">
    <source>
        <dbReference type="ARBA" id="ARBA00003522"/>
    </source>
</evidence>
<evidence type="ECO:0000259" key="15">
    <source>
        <dbReference type="PROSITE" id="PS51918"/>
    </source>
</evidence>
<evidence type="ECO:0000313" key="16">
    <source>
        <dbReference type="EMBL" id="OJJ24958.1"/>
    </source>
</evidence>
<dbReference type="InterPro" id="IPR003731">
    <property type="entry name" value="Di-Nase_FeMo-co_biosynth"/>
</dbReference>
<evidence type="ECO:0000256" key="3">
    <source>
        <dbReference type="ARBA" id="ARBA00005155"/>
    </source>
</evidence>
<evidence type="ECO:0000256" key="13">
    <source>
        <dbReference type="ARBA" id="ARBA00030926"/>
    </source>
</evidence>
<reference evidence="16" key="1">
    <citation type="submission" date="2016-10" db="EMBL/GenBank/DDBJ databases">
        <title>CRISPR-Cas defence system in Roseofilum reptotaenium: evidence of a bacteriophage-cyanobacterium arms race in the coral black band disease.</title>
        <authorList>
            <person name="Buerger P."/>
            <person name="Wood-Charlson E.M."/>
            <person name="Weynberg K.D."/>
            <person name="Willis B."/>
            <person name="Van Oppen M.J."/>
        </authorList>
    </citation>
    <scope>NUCLEOTIDE SEQUENCE [LARGE SCALE GENOMIC DNA]</scope>
    <source>
        <strain evidence="16">AO1-A</strain>
    </source>
</reference>
<dbReference type="CDD" id="cd01335">
    <property type="entry name" value="Radical_SAM"/>
    <property type="match status" value="1"/>
</dbReference>
<dbReference type="Gene3D" id="3.20.20.70">
    <property type="entry name" value="Aldolase class I"/>
    <property type="match status" value="1"/>
</dbReference>
<evidence type="ECO:0000256" key="10">
    <source>
        <dbReference type="ARBA" id="ARBA00023014"/>
    </source>
</evidence>
<evidence type="ECO:0000256" key="14">
    <source>
        <dbReference type="ARBA" id="ARBA00032102"/>
    </source>
</evidence>
<comment type="cofactor">
    <cofactor evidence="1">
        <name>[4Fe-4S] cluster</name>
        <dbReference type="ChEBI" id="CHEBI:49883"/>
    </cofactor>
</comment>
<dbReference type="SUPFAM" id="SSF102114">
    <property type="entry name" value="Radical SAM enzymes"/>
    <property type="match status" value="1"/>
</dbReference>
<keyword evidence="10" id="KW-0411">Iron-sulfur</keyword>
<evidence type="ECO:0000256" key="1">
    <source>
        <dbReference type="ARBA" id="ARBA00001966"/>
    </source>
</evidence>
<dbReference type="EMBL" id="MLAW01000023">
    <property type="protein sequence ID" value="OJJ24958.1"/>
    <property type="molecule type" value="Genomic_DNA"/>
</dbReference>
<dbReference type="InterPro" id="IPR013785">
    <property type="entry name" value="Aldolase_TIM"/>
</dbReference>
<gene>
    <name evidence="16" type="ORF">BI308_13840</name>
</gene>
<evidence type="ECO:0000313" key="17">
    <source>
        <dbReference type="Proteomes" id="UP000183940"/>
    </source>
</evidence>
<evidence type="ECO:0000256" key="12">
    <source>
        <dbReference type="ARBA" id="ARBA00023239"/>
    </source>
</evidence>
<dbReference type="SFLD" id="SFLDG01067">
    <property type="entry name" value="SPASM/twitch_domain_containing"/>
    <property type="match status" value="1"/>
</dbReference>
<proteinExistence type="inferred from homology"/>
<accession>A0A1L9QQI6</accession>
<dbReference type="UniPathway" id="UPA00782"/>
<comment type="function">
    <text evidence="2">Involved in the biosynthesis of the iron-molybdenum cofactor (FeMo-co or M-cluster) found in the dinitrogenase enzyme of the nitrogenase complex in nitrogen-fixing microorganisms. NifB catalyzes the crucial step of radical SAM-dependent carbide insertion that occurs concomitant with the insertion of a 9th sulfur and the rearrangement/coupling of two [4Fe-4S] clusters into a [8Fe-9S-C] cluster, the precursor to the M-cluster.</text>
</comment>
<comment type="caution">
    <text evidence="16">The sequence shown here is derived from an EMBL/GenBank/DDBJ whole genome shotgun (WGS) entry which is preliminary data.</text>
</comment>
<dbReference type="PROSITE" id="PS01305">
    <property type="entry name" value="MOAA_NIFB_PQQE"/>
    <property type="match status" value="1"/>
</dbReference>
<dbReference type="Pfam" id="PF04055">
    <property type="entry name" value="Radical_SAM"/>
    <property type="match status" value="1"/>
</dbReference>
<dbReference type="SMART" id="SM00729">
    <property type="entry name" value="Elp3"/>
    <property type="match status" value="1"/>
</dbReference>
<keyword evidence="6" id="KW-0004">4Fe-4S</keyword>
<keyword evidence="9" id="KW-0408">Iron</keyword>
<feature type="domain" description="Radical SAM core" evidence="15">
    <location>
        <begin position="18"/>
        <end position="264"/>
    </location>
</feature>
<dbReference type="Gene3D" id="3.30.420.130">
    <property type="entry name" value="Dinitrogenase iron-molybdenum cofactor biosynthesis domain"/>
    <property type="match status" value="1"/>
</dbReference>
<dbReference type="PANTHER" id="PTHR43787:SF13">
    <property type="entry name" value="FEMO COFACTOR BIOSYNTHESIS PROTEIN NIFB"/>
    <property type="match status" value="1"/>
</dbReference>
<dbReference type="GO" id="GO:0051539">
    <property type="term" value="F:4 iron, 4 sulfur cluster binding"/>
    <property type="evidence" value="ECO:0007669"/>
    <property type="project" value="UniProtKB-KW"/>
</dbReference>
<name>A0A1L9QQI6_9CYAN</name>
<evidence type="ECO:0000256" key="4">
    <source>
        <dbReference type="ARBA" id="ARBA00006804"/>
    </source>
</evidence>
<dbReference type="SFLD" id="SFLDF00281">
    <property type="entry name" value="FeMo_cofactor_biosynthesis_pro"/>
    <property type="match status" value="1"/>
</dbReference>
<dbReference type="PROSITE" id="PS51918">
    <property type="entry name" value="RADICAL_SAM"/>
    <property type="match status" value="1"/>
</dbReference>
<evidence type="ECO:0000256" key="8">
    <source>
        <dbReference type="ARBA" id="ARBA00022723"/>
    </source>
</evidence>
<dbReference type="AlphaFoldDB" id="A0A1L9QQI6"/>
<dbReference type="Proteomes" id="UP000183940">
    <property type="component" value="Unassembled WGS sequence"/>
</dbReference>
<dbReference type="PANTHER" id="PTHR43787">
    <property type="entry name" value="FEMO COFACTOR BIOSYNTHESIS PROTEIN NIFB-RELATED"/>
    <property type="match status" value="1"/>
</dbReference>
<evidence type="ECO:0000256" key="7">
    <source>
        <dbReference type="ARBA" id="ARBA00022691"/>
    </source>
</evidence>
<dbReference type="InterPro" id="IPR058240">
    <property type="entry name" value="rSAM_sf"/>
</dbReference>
<dbReference type="InterPro" id="IPR000385">
    <property type="entry name" value="MoaA_NifB_PqqE_Fe-S-bd_CS"/>
</dbReference>
<dbReference type="GO" id="GO:0046872">
    <property type="term" value="F:metal ion binding"/>
    <property type="evidence" value="ECO:0007669"/>
    <property type="project" value="UniProtKB-KW"/>
</dbReference>
<dbReference type="SFLD" id="SFLDG01068">
    <property type="entry name" value="FeMo_cofactor_biosynthesis_pro"/>
    <property type="match status" value="1"/>
</dbReference>
<organism evidence="16 17">
    <name type="scientific">Roseofilum reptotaenium AO1-A</name>
    <dbReference type="NCBI Taxonomy" id="1925591"/>
    <lineage>
        <taxon>Bacteria</taxon>
        <taxon>Bacillati</taxon>
        <taxon>Cyanobacteriota</taxon>
        <taxon>Cyanophyceae</taxon>
        <taxon>Desertifilales</taxon>
        <taxon>Desertifilaceae</taxon>
        <taxon>Roseofilum</taxon>
    </lineage>
</organism>
<evidence type="ECO:0000256" key="11">
    <source>
        <dbReference type="ARBA" id="ARBA00023231"/>
    </source>
</evidence>
<evidence type="ECO:0000256" key="5">
    <source>
        <dbReference type="ARBA" id="ARBA00021702"/>
    </source>
</evidence>
<comment type="pathway">
    <text evidence="3">Cofactor biosynthesis; Fe-Mo cofactor biosynthesis.</text>
</comment>
<dbReference type="GO" id="GO:0016829">
    <property type="term" value="F:lyase activity"/>
    <property type="evidence" value="ECO:0007669"/>
    <property type="project" value="UniProtKB-KW"/>
</dbReference>
<dbReference type="Pfam" id="PF02579">
    <property type="entry name" value="Nitro_FeMo-Co"/>
    <property type="match status" value="1"/>
</dbReference>
<keyword evidence="17" id="KW-1185">Reference proteome</keyword>
<dbReference type="SUPFAM" id="SSF53146">
    <property type="entry name" value="Nitrogenase accessory factor-like"/>
    <property type="match status" value="1"/>
</dbReference>
<comment type="similarity">
    <text evidence="4">Belongs to the radical SAM superfamily. NifB family.</text>
</comment>
<dbReference type="InterPro" id="IPR005980">
    <property type="entry name" value="Nase_CF_NifB"/>
</dbReference>
<evidence type="ECO:0000256" key="6">
    <source>
        <dbReference type="ARBA" id="ARBA00022485"/>
    </source>
</evidence>
<keyword evidence="7" id="KW-0949">S-adenosyl-L-methionine</keyword>
<evidence type="ECO:0000256" key="9">
    <source>
        <dbReference type="ARBA" id="ARBA00023004"/>
    </source>
</evidence>
<keyword evidence="8" id="KW-0479">Metal-binding</keyword>
<dbReference type="SFLD" id="SFLDS00029">
    <property type="entry name" value="Radical_SAM"/>
    <property type="match status" value="1"/>
</dbReference>
<dbReference type="InterPro" id="IPR007197">
    <property type="entry name" value="rSAM"/>
</dbReference>
<dbReference type="NCBIfam" id="TIGR01290">
    <property type="entry name" value="nifB"/>
    <property type="match status" value="1"/>
</dbReference>
<dbReference type="STRING" id="1925591.BI308_13840"/>
<dbReference type="InterPro" id="IPR036105">
    <property type="entry name" value="DiNase_FeMo-co_biosyn_sf"/>
</dbReference>
<dbReference type="GO" id="GO:0032324">
    <property type="term" value="P:molybdopterin cofactor biosynthetic process"/>
    <property type="evidence" value="ECO:0007669"/>
    <property type="project" value="UniProtKB-ARBA"/>
</dbReference>
<keyword evidence="11" id="KW-0535">Nitrogen fixation</keyword>
<protein>
    <recommendedName>
        <fullName evidence="5">FeMo cofactor biosynthesis protein NifB</fullName>
    </recommendedName>
    <alternativeName>
        <fullName evidence="14">Nitrogenase cofactor maturase NifB</fullName>
    </alternativeName>
    <alternativeName>
        <fullName evidence="13">Radical SAM assemblase NifB</fullName>
    </alternativeName>
</protein>
<dbReference type="InterPro" id="IPR006638">
    <property type="entry name" value="Elp3/MiaA/NifB-like_rSAM"/>
</dbReference>
<keyword evidence="12" id="KW-0456">Lyase</keyword>
<sequence>MTTTIDYAKHPCFNVDVKGQYGRVHLPVAPKCNIQCNYCNRKYDCVNESRPGVTSTVLSPEQALYYMGQVLEKEPRITVAGIAGPGDPFANPEQTLRTMELLREEYPELILCLSSNGLNLKPEYIAKIAEIGVSHVTVTMNAVDPEITRKVYRWVRDGKTVYQGLKGATLLLERQLEAIQNLKAAGVTVKINCIIMPGINDHHAVEVAKKAAELGADLFNAMAMFPTPDTPFEELTEPNARMMNKIRKECEQYLPQMRHCTRCRADAVGLLGEDRSQEFHGCLAASSKRKLPQQSNNRPYVAVATVEGVLVNQHLGQAPQLQIWEQTGSGFSLVEERLTPEVGTGFERWQKLANNLQDCRAILASGMGENPKQILSQCGITPIEISGFINLGLQAVYDGEDLSKFKRRKQTECTRLSAAASECQGDGLGCG</sequence>